<dbReference type="Gene3D" id="2.60.300.12">
    <property type="entry name" value="HesB-like domain"/>
    <property type="match status" value="1"/>
</dbReference>
<dbReference type="AlphaFoldDB" id="A0A9W7Y9L0"/>
<dbReference type="InterPro" id="IPR035903">
    <property type="entry name" value="HesB-like_dom_sf"/>
</dbReference>
<dbReference type="PANTHER" id="PTHR43011:SF1">
    <property type="entry name" value="IRON-SULFUR CLUSTER ASSEMBLY 2 HOMOLOG, MITOCHONDRIAL"/>
    <property type="match status" value="1"/>
</dbReference>
<proteinExistence type="inferred from homology"/>
<dbReference type="GO" id="GO:0016226">
    <property type="term" value="P:iron-sulfur cluster assembly"/>
    <property type="evidence" value="ECO:0007669"/>
    <property type="project" value="InterPro"/>
</dbReference>
<dbReference type="GO" id="GO:0051537">
    <property type="term" value="F:2 iron, 2 sulfur cluster binding"/>
    <property type="evidence" value="ECO:0007669"/>
    <property type="project" value="TreeGrafter"/>
</dbReference>
<evidence type="ECO:0000313" key="4">
    <source>
        <dbReference type="Proteomes" id="UP001143981"/>
    </source>
</evidence>
<dbReference type="InterPro" id="IPR000361">
    <property type="entry name" value="ATAP_core_dom"/>
</dbReference>
<comment type="similarity">
    <text evidence="1">Belongs to the HesB/IscA family.</text>
</comment>
<protein>
    <submittedName>
        <fullName evidence="3">[4Fe-4S] proteins maturation</fullName>
    </submittedName>
</protein>
<feature type="domain" description="Core" evidence="2">
    <location>
        <begin position="59"/>
        <end position="159"/>
    </location>
</feature>
<accession>A0A9W7Y9L0</accession>
<dbReference type="EMBL" id="JANBOI010001567">
    <property type="protein sequence ID" value="KAJ1726430.1"/>
    <property type="molecule type" value="Genomic_DNA"/>
</dbReference>
<dbReference type="GO" id="GO:0051539">
    <property type="term" value="F:4 iron, 4 sulfur cluster binding"/>
    <property type="evidence" value="ECO:0007669"/>
    <property type="project" value="TreeGrafter"/>
</dbReference>
<organism evidence="3 4">
    <name type="scientific">Coemansia biformis</name>
    <dbReference type="NCBI Taxonomy" id="1286918"/>
    <lineage>
        <taxon>Eukaryota</taxon>
        <taxon>Fungi</taxon>
        <taxon>Fungi incertae sedis</taxon>
        <taxon>Zoopagomycota</taxon>
        <taxon>Kickxellomycotina</taxon>
        <taxon>Kickxellomycetes</taxon>
        <taxon>Kickxellales</taxon>
        <taxon>Kickxellaceae</taxon>
        <taxon>Coemansia</taxon>
    </lineage>
</organism>
<sequence length="167" mass="18020">MRGVHATAARWSESSSAAKYNLQQLDSQSAAELEGKLAGYAQVPFGAAAERHGDGAEAIELSDSAIGRLKHLSEQRKKTQYLRLRVDSGGCYGFSYMLDMVEEPEADDIVIDRDGAKMVIDGVSLPLVRGATIDWRDQLIGQAFYVRANPNASGGCGCGSSFEIKMD</sequence>
<dbReference type="Pfam" id="PF01521">
    <property type="entry name" value="Fe-S_biosyn"/>
    <property type="match status" value="1"/>
</dbReference>
<gene>
    <name evidence="3" type="primary">ISA2</name>
    <name evidence="3" type="ORF">LPJ61_005191</name>
</gene>
<reference evidence="3" key="1">
    <citation type="submission" date="2022-07" db="EMBL/GenBank/DDBJ databases">
        <title>Phylogenomic reconstructions and comparative analyses of Kickxellomycotina fungi.</title>
        <authorList>
            <person name="Reynolds N.K."/>
            <person name="Stajich J.E."/>
            <person name="Barry K."/>
            <person name="Grigoriev I.V."/>
            <person name="Crous P."/>
            <person name="Smith M.E."/>
        </authorList>
    </citation>
    <scope>NUCLEOTIDE SEQUENCE</scope>
    <source>
        <strain evidence="3">BCRC 34381</strain>
    </source>
</reference>
<dbReference type="SUPFAM" id="SSF89360">
    <property type="entry name" value="HesB-like domain"/>
    <property type="match status" value="1"/>
</dbReference>
<dbReference type="OrthoDB" id="1938621at2759"/>
<dbReference type="PANTHER" id="PTHR43011">
    <property type="entry name" value="IRON-SULFUR CLUSTER ASSEMBLY 2 HOMOLOG, MITOCHONDRIAL"/>
    <property type="match status" value="1"/>
</dbReference>
<evidence type="ECO:0000259" key="2">
    <source>
        <dbReference type="Pfam" id="PF01521"/>
    </source>
</evidence>
<evidence type="ECO:0000256" key="1">
    <source>
        <dbReference type="ARBA" id="ARBA00006718"/>
    </source>
</evidence>
<keyword evidence="4" id="KW-1185">Reference proteome</keyword>
<dbReference type="GO" id="GO:0005506">
    <property type="term" value="F:iron ion binding"/>
    <property type="evidence" value="ECO:0007669"/>
    <property type="project" value="TreeGrafter"/>
</dbReference>
<dbReference type="NCBIfam" id="TIGR00049">
    <property type="entry name" value="iron-sulfur cluster assembly accessory protein"/>
    <property type="match status" value="1"/>
</dbReference>
<evidence type="ECO:0000313" key="3">
    <source>
        <dbReference type="EMBL" id="KAJ1726430.1"/>
    </source>
</evidence>
<name>A0A9W7Y9L0_9FUNG</name>
<comment type="caution">
    <text evidence="3">The sequence shown here is derived from an EMBL/GenBank/DDBJ whole genome shotgun (WGS) entry which is preliminary data.</text>
</comment>
<dbReference type="InterPro" id="IPR016092">
    <property type="entry name" value="ATAP"/>
</dbReference>
<dbReference type="Proteomes" id="UP001143981">
    <property type="component" value="Unassembled WGS sequence"/>
</dbReference>
<dbReference type="GO" id="GO:0005739">
    <property type="term" value="C:mitochondrion"/>
    <property type="evidence" value="ECO:0007669"/>
    <property type="project" value="TreeGrafter"/>
</dbReference>